<evidence type="ECO:0000313" key="2">
    <source>
        <dbReference type="EMBL" id="GIF05119.1"/>
    </source>
</evidence>
<reference evidence="2" key="1">
    <citation type="submission" date="2021-01" db="EMBL/GenBank/DDBJ databases">
        <title>Whole genome shotgun sequence of Actinoplanes siamensis NBRC 109076.</title>
        <authorList>
            <person name="Komaki H."/>
            <person name="Tamura T."/>
        </authorList>
    </citation>
    <scope>NUCLEOTIDE SEQUENCE</scope>
    <source>
        <strain evidence="2">NBRC 109076</strain>
    </source>
</reference>
<accession>A0A919N629</accession>
<proteinExistence type="predicted"/>
<dbReference type="RefSeq" id="WP_203679607.1">
    <property type="nucleotide sequence ID" value="NZ_BOMW01000024.1"/>
</dbReference>
<dbReference type="EMBL" id="BOMW01000024">
    <property type="protein sequence ID" value="GIF05119.1"/>
    <property type="molecule type" value="Genomic_DNA"/>
</dbReference>
<dbReference type="SUPFAM" id="SSF56112">
    <property type="entry name" value="Protein kinase-like (PK-like)"/>
    <property type="match status" value="1"/>
</dbReference>
<evidence type="ECO:0000259" key="1">
    <source>
        <dbReference type="Pfam" id="PF01636"/>
    </source>
</evidence>
<protein>
    <submittedName>
        <fullName evidence="2">Phosphotransferase</fullName>
    </submittedName>
</protein>
<evidence type="ECO:0000313" key="3">
    <source>
        <dbReference type="Proteomes" id="UP000629619"/>
    </source>
</evidence>
<dbReference type="Gene3D" id="3.90.1200.10">
    <property type="match status" value="1"/>
</dbReference>
<keyword evidence="3" id="KW-1185">Reference proteome</keyword>
<feature type="domain" description="Aminoglycoside phosphotransferase" evidence="1">
    <location>
        <begin position="111"/>
        <end position="163"/>
    </location>
</feature>
<dbReference type="InterPro" id="IPR011009">
    <property type="entry name" value="Kinase-like_dom_sf"/>
</dbReference>
<gene>
    <name evidence="2" type="ORF">Asi03nite_26570</name>
</gene>
<dbReference type="InterPro" id="IPR002575">
    <property type="entry name" value="Aminoglycoside_PTrfase"/>
</dbReference>
<dbReference type="AlphaFoldDB" id="A0A919N629"/>
<dbReference type="Pfam" id="PF01636">
    <property type="entry name" value="APH"/>
    <property type="match status" value="1"/>
</dbReference>
<comment type="caution">
    <text evidence="2">The sequence shown here is derived from an EMBL/GenBank/DDBJ whole genome shotgun (WGS) entry which is preliminary data.</text>
</comment>
<dbReference type="Proteomes" id="UP000629619">
    <property type="component" value="Unassembled WGS sequence"/>
</dbReference>
<name>A0A919N629_9ACTN</name>
<organism evidence="2 3">
    <name type="scientific">Actinoplanes siamensis</name>
    <dbReference type="NCBI Taxonomy" id="1223317"/>
    <lineage>
        <taxon>Bacteria</taxon>
        <taxon>Bacillati</taxon>
        <taxon>Actinomycetota</taxon>
        <taxon>Actinomycetes</taxon>
        <taxon>Micromonosporales</taxon>
        <taxon>Micromonosporaceae</taxon>
        <taxon>Actinoplanes</taxon>
    </lineage>
</organism>
<sequence length="255" mass="27614">MDDRETLTGGVNEVVRIGDKVRRPAGPWSPRVHELLRALRAAGFTGAPRFHEMTEDGFEILDFLPGEVASYPLTPAAASRSAVVSAARLLRAYHDATSSYARTAPRDGWQLPALEPREVICHGDFAPYNCVMEGNRVTGVFDFDHARPGPRSYDVAYAAYRWAPLTAPGSPDALGSTAEQAERLRLFCDSYGLDAAARAALPDAVATRLRTMVDQMRSQAAAGSAAFASHLAAGHHIQYLGDADYVLAQRPVFSI</sequence>